<feature type="domain" description="AAA+ ATPase" evidence="1">
    <location>
        <begin position="61"/>
        <end position="213"/>
    </location>
</feature>
<organism evidence="2 3">
    <name type="scientific">Streptomyces orinoci</name>
    <name type="common">Streptoverticillium orinoci</name>
    <dbReference type="NCBI Taxonomy" id="67339"/>
    <lineage>
        <taxon>Bacteria</taxon>
        <taxon>Bacillati</taxon>
        <taxon>Actinomycetota</taxon>
        <taxon>Actinomycetes</taxon>
        <taxon>Kitasatosporales</taxon>
        <taxon>Streptomycetaceae</taxon>
        <taxon>Streptomyces</taxon>
    </lineage>
</organism>
<dbReference type="Gene3D" id="1.25.40.10">
    <property type="entry name" value="Tetratricopeptide repeat domain"/>
    <property type="match status" value="1"/>
</dbReference>
<dbReference type="InterPro" id="IPR003593">
    <property type="entry name" value="AAA+_ATPase"/>
</dbReference>
<proteinExistence type="predicted"/>
<dbReference type="SUPFAM" id="SSF52540">
    <property type="entry name" value="P-loop containing nucleoside triphosphate hydrolases"/>
    <property type="match status" value="1"/>
</dbReference>
<dbReference type="RefSeq" id="WP_161968643.1">
    <property type="nucleotide sequence ID" value="NZ_JBFAUK010000052.1"/>
</dbReference>
<evidence type="ECO:0000313" key="3">
    <source>
        <dbReference type="Proteomes" id="UP001552594"/>
    </source>
</evidence>
<evidence type="ECO:0000313" key="2">
    <source>
        <dbReference type="EMBL" id="MEV5511145.1"/>
    </source>
</evidence>
<dbReference type="SUPFAM" id="SSF48452">
    <property type="entry name" value="TPR-like"/>
    <property type="match status" value="2"/>
</dbReference>
<dbReference type="EMBL" id="JBFAUK010000052">
    <property type="protein sequence ID" value="MEV5511145.1"/>
    <property type="molecule type" value="Genomic_DNA"/>
</dbReference>
<dbReference type="InterPro" id="IPR041664">
    <property type="entry name" value="AAA_16"/>
</dbReference>
<dbReference type="PANTHER" id="PTHR47691:SF3">
    <property type="entry name" value="HTH-TYPE TRANSCRIPTIONAL REGULATOR RV0890C-RELATED"/>
    <property type="match status" value="1"/>
</dbReference>
<dbReference type="PANTHER" id="PTHR47691">
    <property type="entry name" value="REGULATOR-RELATED"/>
    <property type="match status" value="1"/>
</dbReference>
<reference evidence="2 3" key="1">
    <citation type="submission" date="2024-06" db="EMBL/GenBank/DDBJ databases">
        <title>The Natural Products Discovery Center: Release of the First 8490 Sequenced Strains for Exploring Actinobacteria Biosynthetic Diversity.</title>
        <authorList>
            <person name="Kalkreuter E."/>
            <person name="Kautsar S.A."/>
            <person name="Yang D."/>
            <person name="Bader C.D."/>
            <person name="Teijaro C.N."/>
            <person name="Fluegel L."/>
            <person name="Davis C.M."/>
            <person name="Simpson J.R."/>
            <person name="Lauterbach L."/>
            <person name="Steele A.D."/>
            <person name="Gui C."/>
            <person name="Meng S."/>
            <person name="Li G."/>
            <person name="Viehrig K."/>
            <person name="Ye F."/>
            <person name="Su P."/>
            <person name="Kiefer A.F."/>
            <person name="Nichols A."/>
            <person name="Cepeda A.J."/>
            <person name="Yan W."/>
            <person name="Fan B."/>
            <person name="Jiang Y."/>
            <person name="Adhikari A."/>
            <person name="Zheng C.-J."/>
            <person name="Schuster L."/>
            <person name="Cowan T.M."/>
            <person name="Smanski M.J."/>
            <person name="Chevrette M.G."/>
            <person name="De Carvalho L.P.S."/>
            <person name="Shen B."/>
        </authorList>
    </citation>
    <scope>NUCLEOTIDE SEQUENCE [LARGE SCALE GENOMIC DNA]</scope>
    <source>
        <strain evidence="2 3">NPDC052347</strain>
    </source>
</reference>
<dbReference type="SMART" id="SM00382">
    <property type="entry name" value="AAA"/>
    <property type="match status" value="1"/>
</dbReference>
<keyword evidence="3" id="KW-1185">Reference proteome</keyword>
<sequence>MSANNRIEGGRAENVFQGENFTFLTLEAPQPRLLDELPLRPPLVARREAELGRVLDALRGPGGGVVVSGPPGCGKTALVTEAAHRAVERGWFPGGVLYADLGGHSGEPPADPAQLAGAFLRRLAVRGRHLPRDRGHLAAMLRGRLRERAHSHGAVLLVLDDAASAAQFAALLPGGPHTVLVTSRTRLTVDGLDALPLGVFSAEDSRTVLTALLPKIPANPAELDELAALCGHLALSLRVAAARTEEDGTTGPLLAALRAENERLAELEVDEQFSVRAAFAASYRALSPADARLLRLLGLHPGREIGPDAAAALAGTTVAETQRALRRLVNAHLLERADERGRVRFHDLWRLYARERLAAEEPRRKREMAWQALVEEWIRRAGQDDRAWLDREQDALLAALERDFAAGAHRRVARLGVPLARHLALRARPAEALTVLDRLVAVAQRQGNRLTEANLLLEMGAEYRQLGMADAEEQCFHAAYVICDQIGALYQVPELAHWLGDRLRQDGDFREARWCRRQADSARAPGDLAGRIQDLNRLALDHLAEGSLPRARERLEAARRLGKGCSDRAARALTRATLAELCLAQGKPRQALDHLRRSLSHSRAAGDLRSLLDRLALAHRLEAAGHHPDRARARLAEGLEICRAYQLPAREREFTELLAAWHQGQGDHRQAETLRAAAGRIATEAGGPAVPVPPRPSGPRLDAITVTRYFLWPWALLLCSLTGLLATTLLPGLVPVSGSAALWGGLSAMGAGRVWGQYYTWSGGIRRPVWQLKVSMALQVPPAFAWAAWLLDGQHPVPPTVLSQLVWWGFMADGALSMLPYVSGRYGTPRD</sequence>
<gene>
    <name evidence="2" type="ORF">AB0L16_32810</name>
</gene>
<dbReference type="Gene3D" id="3.40.50.300">
    <property type="entry name" value="P-loop containing nucleotide triphosphate hydrolases"/>
    <property type="match status" value="1"/>
</dbReference>
<dbReference type="InterPro" id="IPR027417">
    <property type="entry name" value="P-loop_NTPase"/>
</dbReference>
<protein>
    <submittedName>
        <fullName evidence="2">AAA family ATPase</fullName>
    </submittedName>
</protein>
<dbReference type="Proteomes" id="UP001552594">
    <property type="component" value="Unassembled WGS sequence"/>
</dbReference>
<dbReference type="Pfam" id="PF13424">
    <property type="entry name" value="TPR_12"/>
    <property type="match status" value="1"/>
</dbReference>
<evidence type="ECO:0000259" key="1">
    <source>
        <dbReference type="SMART" id="SM00382"/>
    </source>
</evidence>
<name>A0ABV3K7M1_STRON</name>
<dbReference type="InterPro" id="IPR011990">
    <property type="entry name" value="TPR-like_helical_dom_sf"/>
</dbReference>
<accession>A0ABV3K7M1</accession>
<comment type="caution">
    <text evidence="2">The sequence shown here is derived from an EMBL/GenBank/DDBJ whole genome shotgun (WGS) entry which is preliminary data.</text>
</comment>
<dbReference type="Pfam" id="PF13191">
    <property type="entry name" value="AAA_16"/>
    <property type="match status" value="1"/>
</dbReference>